<dbReference type="InterPro" id="IPR002797">
    <property type="entry name" value="Polysacc_synth"/>
</dbReference>
<dbReference type="KEGG" id="smas:HUE87_09320"/>
<dbReference type="InterPro" id="IPR050833">
    <property type="entry name" value="Poly_Biosynth_Transport"/>
</dbReference>
<evidence type="ECO:0000256" key="3">
    <source>
        <dbReference type="ARBA" id="ARBA00022692"/>
    </source>
</evidence>
<dbReference type="RefSeq" id="WP_194366081.1">
    <property type="nucleotide sequence ID" value="NZ_CP054493.1"/>
</dbReference>
<dbReference type="Proteomes" id="UP000593836">
    <property type="component" value="Chromosome"/>
</dbReference>
<feature type="transmembrane region" description="Helical" evidence="6">
    <location>
        <begin position="365"/>
        <end position="387"/>
    </location>
</feature>
<feature type="transmembrane region" description="Helical" evidence="6">
    <location>
        <begin position="333"/>
        <end position="358"/>
    </location>
</feature>
<evidence type="ECO:0000256" key="4">
    <source>
        <dbReference type="ARBA" id="ARBA00022989"/>
    </source>
</evidence>
<feature type="transmembrane region" description="Helical" evidence="6">
    <location>
        <begin position="218"/>
        <end position="242"/>
    </location>
</feature>
<feature type="transmembrane region" description="Helical" evidence="6">
    <location>
        <begin position="298"/>
        <end position="318"/>
    </location>
</feature>
<evidence type="ECO:0000256" key="5">
    <source>
        <dbReference type="ARBA" id="ARBA00023136"/>
    </source>
</evidence>
<feature type="transmembrane region" description="Helical" evidence="6">
    <location>
        <begin position="78"/>
        <end position="97"/>
    </location>
</feature>
<keyword evidence="4 6" id="KW-1133">Transmembrane helix</keyword>
<evidence type="ECO:0000256" key="2">
    <source>
        <dbReference type="ARBA" id="ARBA00022475"/>
    </source>
</evidence>
<evidence type="ECO:0000313" key="7">
    <source>
        <dbReference type="EMBL" id="QOY54076.1"/>
    </source>
</evidence>
<feature type="transmembrane region" description="Helical" evidence="6">
    <location>
        <begin position="117"/>
        <end position="136"/>
    </location>
</feature>
<dbReference type="PANTHER" id="PTHR30250">
    <property type="entry name" value="PST FAMILY PREDICTED COLANIC ACID TRANSPORTER"/>
    <property type="match status" value="1"/>
</dbReference>
<feature type="transmembrane region" description="Helical" evidence="6">
    <location>
        <begin position="461"/>
        <end position="479"/>
    </location>
</feature>
<name>A0A7S7LZ18_9BACT</name>
<feature type="transmembrane region" description="Helical" evidence="6">
    <location>
        <begin position="148"/>
        <end position="168"/>
    </location>
</feature>
<feature type="transmembrane region" description="Helical" evidence="6">
    <location>
        <begin position="425"/>
        <end position="449"/>
    </location>
</feature>
<keyword evidence="2" id="KW-1003">Cell membrane</keyword>
<keyword evidence="8" id="KW-1185">Reference proteome</keyword>
<evidence type="ECO:0000256" key="1">
    <source>
        <dbReference type="ARBA" id="ARBA00004651"/>
    </source>
</evidence>
<sequence length="501" mass="58226">MQDSLKKRYLIKLLSNIVNGIINIVLVAIVPKALGPIAFGQFSYLQQFFSQFIAFLDAGTSTAFFTKLSAKSSRKELITFYFIFTLVLLFTLFLIVYLLRYFDYIAFLLPEIPNEYVFYGALFGFFTWVTQVYIKISDAYALTVSVELIKIMHKIITLVLLLYMVNFLPFDLNIYFYFHFIALVSFLMIITILFIKKSIFSKQILDFKIKYFILVKEFFAFSSPLFMFNVIAIAISLFDIWLLQKVSGSIQTGFYGLAYSIAAMCFLFTSAMTPIISREFSKSYAQNDMEHVKELFQKYIPMLYAISAYFSIFIAFQAENLLHIFTDEKFKDALFVLMIMAFYPIHQTYGQLSGSLFFALEETKIYRNIGLISSLLGLILTYIFIYLLELGAVGFACKMVIIQIISVNIQLYFNVKFLKIKLSPFIFHQIISILFFIVLAYFSAQIVLFEESILGNFLFQGTLYTMFVFITVLFFPFIFSSNKKEIMTFVYSIKQKLKKSK</sequence>
<organism evidence="7 8">
    <name type="scientific">Candidatus Sulfurimonas marisnigri</name>
    <dbReference type="NCBI Taxonomy" id="2740405"/>
    <lineage>
        <taxon>Bacteria</taxon>
        <taxon>Pseudomonadati</taxon>
        <taxon>Campylobacterota</taxon>
        <taxon>Epsilonproteobacteria</taxon>
        <taxon>Campylobacterales</taxon>
        <taxon>Sulfurimonadaceae</taxon>
        <taxon>Sulfurimonas</taxon>
    </lineage>
</organism>
<keyword evidence="5 6" id="KW-0472">Membrane</keyword>
<proteinExistence type="predicted"/>
<dbReference type="Pfam" id="PF01943">
    <property type="entry name" value="Polysacc_synt"/>
    <property type="match status" value="1"/>
</dbReference>
<keyword evidence="3 6" id="KW-0812">Transmembrane</keyword>
<dbReference type="EMBL" id="CP054493">
    <property type="protein sequence ID" value="QOY54076.1"/>
    <property type="molecule type" value="Genomic_DNA"/>
</dbReference>
<comment type="subcellular location">
    <subcellularLocation>
        <location evidence="1">Cell membrane</location>
        <topology evidence="1">Multi-pass membrane protein</topology>
    </subcellularLocation>
</comment>
<feature type="transmembrane region" description="Helical" evidence="6">
    <location>
        <begin position="174"/>
        <end position="195"/>
    </location>
</feature>
<evidence type="ECO:0000313" key="8">
    <source>
        <dbReference type="Proteomes" id="UP000593836"/>
    </source>
</evidence>
<accession>A0A7S7LZ18</accession>
<feature type="transmembrane region" description="Helical" evidence="6">
    <location>
        <begin position="48"/>
        <end position="66"/>
    </location>
</feature>
<protein>
    <submittedName>
        <fullName evidence="7">Lipopolysaccharide biosynthesis protein</fullName>
    </submittedName>
</protein>
<feature type="transmembrane region" description="Helical" evidence="6">
    <location>
        <begin position="393"/>
        <end position="413"/>
    </location>
</feature>
<evidence type="ECO:0000256" key="6">
    <source>
        <dbReference type="SAM" id="Phobius"/>
    </source>
</evidence>
<dbReference type="PANTHER" id="PTHR30250:SF11">
    <property type="entry name" value="O-ANTIGEN TRANSPORTER-RELATED"/>
    <property type="match status" value="1"/>
</dbReference>
<gene>
    <name evidence="7" type="ORF">HUE87_09320</name>
</gene>
<feature type="transmembrane region" description="Helical" evidence="6">
    <location>
        <begin position="21"/>
        <end position="42"/>
    </location>
</feature>
<feature type="transmembrane region" description="Helical" evidence="6">
    <location>
        <begin position="254"/>
        <end position="277"/>
    </location>
</feature>
<dbReference type="AlphaFoldDB" id="A0A7S7LZ18"/>
<dbReference type="GO" id="GO:0005886">
    <property type="term" value="C:plasma membrane"/>
    <property type="evidence" value="ECO:0007669"/>
    <property type="project" value="UniProtKB-SubCell"/>
</dbReference>
<reference evidence="7 8" key="1">
    <citation type="submission" date="2020-05" db="EMBL/GenBank/DDBJ databases">
        <title>Sulfurimonas marisnigri, sp. nov., and Sulfurimonas baltica, sp. nov., manganese oxide reducing chemolithoautotrophs of the class Epsilonproteobacteria isolated from the pelagic redoxclines of the Black and Baltic Seas and emended description of the genus Sulfurimonas.</title>
        <authorList>
            <person name="Henkel J.V."/>
            <person name="Laudan C."/>
            <person name="Werner J."/>
            <person name="Neu T."/>
            <person name="Plewe S."/>
            <person name="Sproer C."/>
            <person name="Bunk B."/>
            <person name="Schulz-Vogt H.N."/>
        </authorList>
    </citation>
    <scope>NUCLEOTIDE SEQUENCE [LARGE SCALE GENOMIC DNA]</scope>
    <source>
        <strain evidence="7 8">SoZ1</strain>
    </source>
</reference>